<accession>A0A4R8VEH0</accession>
<evidence type="ECO:0000313" key="1">
    <source>
        <dbReference type="EMBL" id="TFB81469.1"/>
    </source>
</evidence>
<dbReference type="Proteomes" id="UP000297963">
    <property type="component" value="Unassembled WGS sequence"/>
</dbReference>
<dbReference type="Pfam" id="PF01527">
    <property type="entry name" value="HTH_Tnp_1"/>
    <property type="match status" value="1"/>
</dbReference>
<dbReference type="AlphaFoldDB" id="A0A4R8VEH0"/>
<dbReference type="SUPFAM" id="SSF46689">
    <property type="entry name" value="Homeodomain-like"/>
    <property type="match status" value="1"/>
</dbReference>
<comment type="caution">
    <text evidence="1">The sequence shown here is derived from an EMBL/GenBank/DDBJ whole genome shotgun (WGS) entry which is preliminary data.</text>
</comment>
<dbReference type="Gene3D" id="1.10.10.10">
    <property type="entry name" value="Winged helix-like DNA-binding domain superfamily/Winged helix DNA-binding domain"/>
    <property type="match status" value="1"/>
</dbReference>
<organism evidence="1 2">
    <name type="scientific">Cryobacterium levicorallinum</name>
    <dbReference type="NCBI Taxonomy" id="995038"/>
    <lineage>
        <taxon>Bacteria</taxon>
        <taxon>Bacillati</taxon>
        <taxon>Actinomycetota</taxon>
        <taxon>Actinomycetes</taxon>
        <taxon>Micrococcales</taxon>
        <taxon>Microbacteriaceae</taxon>
        <taxon>Cryobacterium</taxon>
    </lineage>
</organism>
<proteinExistence type="predicted"/>
<dbReference type="GO" id="GO:0006313">
    <property type="term" value="P:DNA transposition"/>
    <property type="evidence" value="ECO:0007669"/>
    <property type="project" value="InterPro"/>
</dbReference>
<dbReference type="EMBL" id="SOFE01000031">
    <property type="protein sequence ID" value="TFB81469.1"/>
    <property type="molecule type" value="Genomic_DNA"/>
</dbReference>
<dbReference type="GO" id="GO:0003677">
    <property type="term" value="F:DNA binding"/>
    <property type="evidence" value="ECO:0007669"/>
    <property type="project" value="InterPro"/>
</dbReference>
<evidence type="ECO:0008006" key="3">
    <source>
        <dbReference type="Google" id="ProtNLM"/>
    </source>
</evidence>
<sequence>MEVLDHPERLRIMPAMKRYPPELKERAVRLLLAAREDAGGARGASTRIGQQLGIPADTLRKWLLRSEIDSGVRPGTTTEDAARLLELERENRELRRANAILRSASAFFALMSLWVRWRGWLVSSLLRFGGSFSAICRPASLDERDIVVA</sequence>
<dbReference type="GO" id="GO:0004803">
    <property type="term" value="F:transposase activity"/>
    <property type="evidence" value="ECO:0007669"/>
    <property type="project" value="InterPro"/>
</dbReference>
<reference evidence="1 2" key="1">
    <citation type="submission" date="2019-03" db="EMBL/GenBank/DDBJ databases">
        <title>Genomics of glacier-inhabiting Cryobacterium strains.</title>
        <authorList>
            <person name="Liu Q."/>
            <person name="Xin Y.-H."/>
        </authorList>
    </citation>
    <scope>NUCLEOTIDE SEQUENCE [LARGE SCALE GENOMIC DNA]</scope>
    <source>
        <strain evidence="1 2">Hh34</strain>
    </source>
</reference>
<name>A0A4R8VEH0_9MICO</name>
<gene>
    <name evidence="1" type="ORF">E3O11_16630</name>
</gene>
<dbReference type="InterPro" id="IPR002514">
    <property type="entry name" value="Transposase_8"/>
</dbReference>
<evidence type="ECO:0000313" key="2">
    <source>
        <dbReference type="Proteomes" id="UP000297963"/>
    </source>
</evidence>
<dbReference type="InterPro" id="IPR036388">
    <property type="entry name" value="WH-like_DNA-bd_sf"/>
</dbReference>
<dbReference type="InterPro" id="IPR009057">
    <property type="entry name" value="Homeodomain-like_sf"/>
</dbReference>
<protein>
    <recommendedName>
        <fullName evidence="3">Transposase</fullName>
    </recommendedName>
</protein>